<dbReference type="EMBL" id="BAABXL010000001">
    <property type="protein sequence ID" value="GAA6268795.1"/>
    <property type="molecule type" value="Genomic_DNA"/>
</dbReference>
<feature type="transmembrane region" description="Helical" evidence="2">
    <location>
        <begin position="7"/>
        <end position="27"/>
    </location>
</feature>
<keyword evidence="4" id="KW-1185">Reference proteome</keyword>
<name>A0ABQ0AXM9_9FIRM</name>
<evidence type="ECO:0000313" key="4">
    <source>
        <dbReference type="Proteomes" id="UP001600894"/>
    </source>
</evidence>
<feature type="region of interest" description="Disordered" evidence="1">
    <location>
        <begin position="37"/>
        <end position="73"/>
    </location>
</feature>
<organism evidence="3 4">
    <name type="scientific">Enterocloster alcoholdehydrogenati</name>
    <dbReference type="NCBI Taxonomy" id="2547410"/>
    <lineage>
        <taxon>Bacteria</taxon>
        <taxon>Bacillati</taxon>
        <taxon>Bacillota</taxon>
        <taxon>Clostridia</taxon>
        <taxon>Lachnospirales</taxon>
        <taxon>Lachnospiraceae</taxon>
        <taxon>Enterocloster</taxon>
    </lineage>
</organism>
<proteinExistence type="predicted"/>
<sequence length="275" mass="29999">MDKNKKIMIGVIGAAVVAGGVAIGLIVSRTPPKADLSTFHTEASTKAPTETEVKPQETTVSETETTAKAEENASRLSAVTATYTSGKVSIQYPVIEDMEDTQKQEQINEHLKANALSVLKGYEINEETDSLTVSCEIVSADRKRLTAVYTGSLMVENGAHPTNIFYTNTVNLAQIQDMGLNDFTDAYTMAGYVLSDDVQFPQLNAEETSAALEYRSTQTLEDLTALFKDADFPVSEGENWPESFSYEKQGRVYFSLPVPHALGDYVIVAFDPATK</sequence>
<evidence type="ECO:0000256" key="1">
    <source>
        <dbReference type="SAM" id="MobiDB-lite"/>
    </source>
</evidence>
<reference evidence="3 4" key="1">
    <citation type="submission" date="2024-04" db="EMBL/GenBank/DDBJ databases">
        <title>Defined microbial consortia suppress multidrug-resistant proinflammatory Enterobacteriaceae via ecological control.</title>
        <authorList>
            <person name="Furuichi M."/>
            <person name="Kawaguchi T."/>
            <person name="Pust M."/>
            <person name="Yasuma K."/>
            <person name="Plichta D."/>
            <person name="Hasegawa N."/>
            <person name="Ohya T."/>
            <person name="Bhattarai S."/>
            <person name="Sasajima S."/>
            <person name="Aoto Y."/>
            <person name="Tuganbaev T."/>
            <person name="Yaginuma M."/>
            <person name="Ueda M."/>
            <person name="Okahashi N."/>
            <person name="Amafuji K."/>
            <person name="Kiridooshi Y."/>
            <person name="Sugita K."/>
            <person name="Strazar M."/>
            <person name="Skelly A."/>
            <person name="Suda W."/>
            <person name="Hattori M."/>
            <person name="Nakamoto N."/>
            <person name="Caballero S."/>
            <person name="Norman J."/>
            <person name="Olle B."/>
            <person name="Tanoue T."/>
            <person name="Arita M."/>
            <person name="Bucci V."/>
            <person name="Atarashi K."/>
            <person name="Xavier R."/>
            <person name="Honda K."/>
        </authorList>
    </citation>
    <scope>NUCLEOTIDE SEQUENCE [LARGE SCALE GENOMIC DNA]</scope>
    <source>
        <strain evidence="4">f13</strain>
    </source>
</reference>
<dbReference type="Proteomes" id="UP001600894">
    <property type="component" value="Unassembled WGS sequence"/>
</dbReference>
<evidence type="ECO:0000313" key="3">
    <source>
        <dbReference type="EMBL" id="GAA6268795.1"/>
    </source>
</evidence>
<feature type="compositionally biased region" description="Polar residues" evidence="1">
    <location>
        <begin position="38"/>
        <end position="48"/>
    </location>
</feature>
<dbReference type="RefSeq" id="WP_176253328.1">
    <property type="nucleotide sequence ID" value="NZ_BAABXL010000001.1"/>
</dbReference>
<protein>
    <recommendedName>
        <fullName evidence="5">DUF4163 domain-containing protein</fullName>
    </recommendedName>
</protein>
<dbReference type="Gene3D" id="3.30.565.40">
    <property type="entry name" value="Fervidobacterium nodosum Rt17-B1 like"/>
    <property type="match status" value="1"/>
</dbReference>
<evidence type="ECO:0008006" key="5">
    <source>
        <dbReference type="Google" id="ProtNLM"/>
    </source>
</evidence>
<keyword evidence="2" id="KW-0472">Membrane</keyword>
<keyword evidence="2" id="KW-0812">Transmembrane</keyword>
<comment type="caution">
    <text evidence="3">The sequence shown here is derived from an EMBL/GenBank/DDBJ whole genome shotgun (WGS) entry which is preliminary data.</text>
</comment>
<gene>
    <name evidence="3" type="ORF">F130042H8_18550</name>
</gene>
<evidence type="ECO:0000256" key="2">
    <source>
        <dbReference type="SAM" id="Phobius"/>
    </source>
</evidence>
<accession>A0ABQ0AXM9</accession>
<keyword evidence="2" id="KW-1133">Transmembrane helix</keyword>